<dbReference type="EMBL" id="VSRR010018544">
    <property type="protein sequence ID" value="MPC61441.1"/>
    <property type="molecule type" value="Genomic_DNA"/>
</dbReference>
<proteinExistence type="predicted"/>
<accession>A0A5B7GMX6</accession>
<comment type="caution">
    <text evidence="1">The sequence shown here is derived from an EMBL/GenBank/DDBJ whole genome shotgun (WGS) entry which is preliminary data.</text>
</comment>
<organism evidence="1 2">
    <name type="scientific">Portunus trituberculatus</name>
    <name type="common">Swimming crab</name>
    <name type="synonym">Neptunus trituberculatus</name>
    <dbReference type="NCBI Taxonomy" id="210409"/>
    <lineage>
        <taxon>Eukaryota</taxon>
        <taxon>Metazoa</taxon>
        <taxon>Ecdysozoa</taxon>
        <taxon>Arthropoda</taxon>
        <taxon>Crustacea</taxon>
        <taxon>Multicrustacea</taxon>
        <taxon>Malacostraca</taxon>
        <taxon>Eumalacostraca</taxon>
        <taxon>Eucarida</taxon>
        <taxon>Decapoda</taxon>
        <taxon>Pleocyemata</taxon>
        <taxon>Brachyura</taxon>
        <taxon>Eubrachyura</taxon>
        <taxon>Portunoidea</taxon>
        <taxon>Portunidae</taxon>
        <taxon>Portuninae</taxon>
        <taxon>Portunus</taxon>
    </lineage>
</organism>
<evidence type="ECO:0000313" key="1">
    <source>
        <dbReference type="EMBL" id="MPC61441.1"/>
    </source>
</evidence>
<evidence type="ECO:0000313" key="2">
    <source>
        <dbReference type="Proteomes" id="UP000324222"/>
    </source>
</evidence>
<name>A0A5B7GMX6_PORTR</name>
<keyword evidence="2" id="KW-1185">Reference proteome</keyword>
<sequence length="35" mass="4204">MKGLRMVVGNDEICEETKKEKFVEEVSERRKVHLR</sequence>
<dbReference type="AlphaFoldDB" id="A0A5B7GMX6"/>
<protein>
    <submittedName>
        <fullName evidence="1">Uncharacterized protein</fullName>
    </submittedName>
</protein>
<reference evidence="1 2" key="1">
    <citation type="submission" date="2019-05" db="EMBL/GenBank/DDBJ databases">
        <title>Another draft genome of Portunus trituberculatus and its Hox gene families provides insights of decapod evolution.</title>
        <authorList>
            <person name="Jeong J.-H."/>
            <person name="Song I."/>
            <person name="Kim S."/>
            <person name="Choi T."/>
            <person name="Kim D."/>
            <person name="Ryu S."/>
            <person name="Kim W."/>
        </authorList>
    </citation>
    <scope>NUCLEOTIDE SEQUENCE [LARGE SCALE GENOMIC DNA]</scope>
    <source>
        <tissue evidence="1">Muscle</tissue>
    </source>
</reference>
<dbReference type="Proteomes" id="UP000324222">
    <property type="component" value="Unassembled WGS sequence"/>
</dbReference>
<gene>
    <name evidence="1" type="ORF">E2C01_055513</name>
</gene>